<dbReference type="AlphaFoldDB" id="A0AAW2YKG0"/>
<keyword evidence="5" id="KW-1185">Reference proteome</keyword>
<evidence type="ECO:0000256" key="2">
    <source>
        <dbReference type="SAM" id="SignalP"/>
    </source>
</evidence>
<dbReference type="EMBL" id="JAOPGA020000288">
    <property type="protein sequence ID" value="KAL0477986.1"/>
    <property type="molecule type" value="Genomic_DNA"/>
</dbReference>
<protein>
    <submittedName>
        <fullName evidence="4">PRSS55</fullName>
    </submittedName>
</protein>
<feature type="chain" id="PRO_5043576483" evidence="2">
    <location>
        <begin position="20"/>
        <end position="333"/>
    </location>
</feature>
<feature type="domain" description="Peptidase S1" evidence="3">
    <location>
        <begin position="29"/>
        <end position="262"/>
    </location>
</feature>
<keyword evidence="1" id="KW-1015">Disulfide bond</keyword>
<accession>A0AAW2YKG0</accession>
<dbReference type="InterPro" id="IPR043504">
    <property type="entry name" value="Peptidase_S1_PA_chymotrypsin"/>
</dbReference>
<dbReference type="PANTHER" id="PTHR24256">
    <property type="entry name" value="TRYPTASE-RELATED"/>
    <property type="match status" value="1"/>
</dbReference>
<dbReference type="InterPro" id="IPR001314">
    <property type="entry name" value="Peptidase_S1A"/>
</dbReference>
<evidence type="ECO:0000256" key="1">
    <source>
        <dbReference type="ARBA" id="ARBA00023157"/>
    </source>
</evidence>
<dbReference type="Proteomes" id="UP001431209">
    <property type="component" value="Unassembled WGS sequence"/>
</dbReference>
<dbReference type="InterPro" id="IPR001254">
    <property type="entry name" value="Trypsin_dom"/>
</dbReference>
<evidence type="ECO:0000313" key="4">
    <source>
        <dbReference type="EMBL" id="KAL0477986.1"/>
    </source>
</evidence>
<dbReference type="InterPro" id="IPR018114">
    <property type="entry name" value="TRYPSIN_HIS"/>
</dbReference>
<dbReference type="GO" id="GO:0004252">
    <property type="term" value="F:serine-type endopeptidase activity"/>
    <property type="evidence" value="ECO:0007669"/>
    <property type="project" value="InterPro"/>
</dbReference>
<reference evidence="4 5" key="1">
    <citation type="submission" date="2024-03" db="EMBL/GenBank/DDBJ databases">
        <title>The Acrasis kona genome and developmental transcriptomes reveal deep origins of eukaryotic multicellular pathways.</title>
        <authorList>
            <person name="Sheikh S."/>
            <person name="Fu C.-J."/>
            <person name="Brown M.W."/>
            <person name="Baldauf S.L."/>
        </authorList>
    </citation>
    <scope>NUCLEOTIDE SEQUENCE [LARGE SCALE GENOMIC DNA]</scope>
    <source>
        <strain evidence="4 5">ATCC MYA-3509</strain>
    </source>
</reference>
<keyword evidence="2" id="KW-0732">Signal</keyword>
<dbReference type="PROSITE" id="PS00134">
    <property type="entry name" value="TRYPSIN_HIS"/>
    <property type="match status" value="1"/>
</dbReference>
<dbReference type="CDD" id="cd00190">
    <property type="entry name" value="Tryp_SPc"/>
    <property type="match status" value="1"/>
</dbReference>
<dbReference type="PRINTS" id="PR00722">
    <property type="entry name" value="CHYMOTRYPSIN"/>
</dbReference>
<dbReference type="FunFam" id="2.40.10.10:FF:000068">
    <property type="entry name" value="transmembrane protease serine 2"/>
    <property type="match status" value="1"/>
</dbReference>
<dbReference type="InterPro" id="IPR009003">
    <property type="entry name" value="Peptidase_S1_PA"/>
</dbReference>
<comment type="caution">
    <text evidence="4">The sequence shown here is derived from an EMBL/GenBank/DDBJ whole genome shotgun (WGS) entry which is preliminary data.</text>
</comment>
<dbReference type="SUPFAM" id="SSF50494">
    <property type="entry name" value="Trypsin-like serine proteases"/>
    <property type="match status" value="1"/>
</dbReference>
<evidence type="ECO:0000313" key="5">
    <source>
        <dbReference type="Proteomes" id="UP001431209"/>
    </source>
</evidence>
<feature type="signal peptide" evidence="2">
    <location>
        <begin position="1"/>
        <end position="19"/>
    </location>
</feature>
<dbReference type="Pfam" id="PF00089">
    <property type="entry name" value="Trypsin"/>
    <property type="match status" value="1"/>
</dbReference>
<proteinExistence type="predicted"/>
<dbReference type="SMART" id="SM00020">
    <property type="entry name" value="Tryp_SPc"/>
    <property type="match status" value="1"/>
</dbReference>
<organism evidence="4 5">
    <name type="scientific">Acrasis kona</name>
    <dbReference type="NCBI Taxonomy" id="1008807"/>
    <lineage>
        <taxon>Eukaryota</taxon>
        <taxon>Discoba</taxon>
        <taxon>Heterolobosea</taxon>
        <taxon>Tetramitia</taxon>
        <taxon>Eutetramitia</taxon>
        <taxon>Acrasidae</taxon>
        <taxon>Acrasis</taxon>
    </lineage>
</organism>
<dbReference type="PROSITE" id="PS50240">
    <property type="entry name" value="TRYPSIN_DOM"/>
    <property type="match status" value="1"/>
</dbReference>
<evidence type="ECO:0000259" key="3">
    <source>
        <dbReference type="PROSITE" id="PS50240"/>
    </source>
</evidence>
<dbReference type="GO" id="GO:0006508">
    <property type="term" value="P:proteolysis"/>
    <property type="evidence" value="ECO:0007669"/>
    <property type="project" value="InterPro"/>
</dbReference>
<name>A0AAW2YKG0_9EUKA</name>
<dbReference type="InterPro" id="IPR051487">
    <property type="entry name" value="Ser/Thr_Proteases_Immune/Dev"/>
</dbReference>
<sequence length="333" mass="35677">MSTQHFLYISTILFILVSASCYTKPEARIAGGQVSGTNQFPYTVELINTLSNGQSVCGGSLINRRYILTAAHCYLENPNISAANVIVGTNDLNANDAQVIRISHAIVHPGYNNETYENDIAIAVLSRDVPESSTTQYMVLSTTAPSANTNLWVAGWGITSDNAQNIPLLQNYAELYAVDGSRCRNAFNIFSEQDSLCLYGVNQQPCSGDSGSAAVLQTLSNGRFVGVGVVSYGRDSCTRRQDSLNVFTSIPAYYNFIALNANLNNVPTGTGFRVLQGALPVNSTNPPQESDSVIGINASTQPPTIDNNNDERSSSTILIPSIALIVFAAVMAL</sequence>
<dbReference type="Gene3D" id="2.40.10.10">
    <property type="entry name" value="Trypsin-like serine proteases"/>
    <property type="match status" value="1"/>
</dbReference>
<gene>
    <name evidence="4" type="ORF">AKO1_005328</name>
</gene>